<evidence type="ECO:0000313" key="7">
    <source>
        <dbReference type="Proteomes" id="UP000069697"/>
    </source>
</evidence>
<dbReference type="Pfam" id="PF12833">
    <property type="entry name" value="HTH_18"/>
    <property type="match status" value="1"/>
</dbReference>
<dbReference type="InterPro" id="IPR041522">
    <property type="entry name" value="CdaR_GGDEF"/>
</dbReference>
<evidence type="ECO:0000256" key="3">
    <source>
        <dbReference type="ARBA" id="ARBA00023163"/>
    </source>
</evidence>
<keyword evidence="4" id="KW-0812">Transmembrane</keyword>
<evidence type="ECO:0000256" key="2">
    <source>
        <dbReference type="ARBA" id="ARBA00023125"/>
    </source>
</evidence>
<keyword evidence="4" id="KW-1133">Transmembrane helix</keyword>
<comment type="caution">
    <text evidence="6">The sequence shown here is derived from an EMBL/GenBank/DDBJ whole genome shotgun (WGS) entry which is preliminary data.</text>
</comment>
<dbReference type="RefSeq" id="WP_062834075.1">
    <property type="nucleotide sequence ID" value="NZ_BCNV01000001.1"/>
</dbReference>
<gene>
    <name evidence="6" type="ORF">PAHA3_1435</name>
</gene>
<keyword evidence="1" id="KW-0805">Transcription regulation</keyword>
<dbReference type="GO" id="GO:0003700">
    <property type="term" value="F:DNA-binding transcription factor activity"/>
    <property type="evidence" value="ECO:0007669"/>
    <property type="project" value="InterPro"/>
</dbReference>
<dbReference type="InterPro" id="IPR009057">
    <property type="entry name" value="Homeodomain-like_sf"/>
</dbReference>
<proteinExistence type="predicted"/>
<dbReference type="InterPro" id="IPR018062">
    <property type="entry name" value="HTH_AraC-typ_CS"/>
</dbReference>
<dbReference type="InterPro" id="IPR018060">
    <property type="entry name" value="HTH_AraC"/>
</dbReference>
<dbReference type="SUPFAM" id="SSF46689">
    <property type="entry name" value="Homeodomain-like"/>
    <property type="match status" value="1"/>
</dbReference>
<feature type="transmembrane region" description="Helical" evidence="4">
    <location>
        <begin position="265"/>
        <end position="288"/>
    </location>
</feature>
<dbReference type="InterPro" id="IPR020449">
    <property type="entry name" value="Tscrpt_reg_AraC-type_HTH"/>
</dbReference>
<dbReference type="PANTHER" id="PTHR43280">
    <property type="entry name" value="ARAC-FAMILY TRANSCRIPTIONAL REGULATOR"/>
    <property type="match status" value="1"/>
</dbReference>
<keyword evidence="3" id="KW-0804">Transcription</keyword>
<sequence>MKVNLKRNWHTKLLYSYFPIFLLTISILIFLSFLIVNELSRNETQKADMISTRYIVDTLERSLGDIELRLLEDIGANKTYSRFLEAGQGQLSSQFIYDAASGLGRMLDQQDMIQSIYLYRMSDSQILTPRGMMRLEDFQDRAYIEQALKDRENLGWNLPREYKERSFDAPSQVISMNKWLPLPWGGEGLLVITIRMYAVERQIDNMTNEKLSVLQVRDKSDNLIYTAHQMDPSAGEILNRVSADKLGLVFESGIQSGQLYSWVSLVSYVWIGIGLLTIVAAVAGLIYITRRNTRPIQLIMNRIQALQPRVEEDEAAPSVKDELALIDRALEHLIAQTVDYEKQHHENLLIHRRQLLVDLMEGERMDSFRQRLRHLQPLEERFMEPNSVAVLIAEMNGDDLSTNQNILKIALMNVVEELVQNETQFGGWAEWFGNRRLIVVIASDEKEGLDRELLMDLAKQMHMWIAEHFRLRFTFGIGRTVSGWEEITRSYASADAGLQHRLTLGKDAIVLSEQLPDRIELQSYKYLQMLADFVREFRLTGDGWRIQLDQMFVAFSEDQITDNDIRMLLQALIQMLSREFGELSERLQSQFAEEILTRLRSDIQQVETLEGIQEILQEWLKEVYRNYVSVNETKSHRAMINELRIYIEEHFDDPDLSLKHLSDRFQISGKYASYLFKEEFEMKFVDFLVKLRVEKACRLLSASEMAVQDIALQVGYANAISFGRVFKRIMGVTPGDYRKQSGKQGEQ</sequence>
<protein>
    <submittedName>
        <fullName evidence="6">AraC family transcriptional regulator</fullName>
    </submittedName>
</protein>
<evidence type="ECO:0000256" key="4">
    <source>
        <dbReference type="SAM" id="Phobius"/>
    </source>
</evidence>
<evidence type="ECO:0000313" key="6">
    <source>
        <dbReference type="EMBL" id="GAS81361.1"/>
    </source>
</evidence>
<reference evidence="6 7" key="1">
    <citation type="journal article" date="2016" name="Genome Announc.">
        <title>Draft Genome Sequence of Paenibacillus amylolyticus Heshi-A3, Isolated from Fermented Rice Bran in a Japanese Fermented Seafood Dish.</title>
        <authorList>
            <person name="Akuzawa S."/>
            <person name="Nagaoka J."/>
            <person name="Kanekatsu M."/>
            <person name="Kubota E."/>
            <person name="Ohtake R."/>
            <person name="Suzuki T."/>
            <person name="Kanesaki Y."/>
        </authorList>
    </citation>
    <scope>NUCLEOTIDE SEQUENCE [LARGE SCALE GENOMIC DNA]</scope>
    <source>
        <strain evidence="6 7">Heshi-A3</strain>
    </source>
</reference>
<evidence type="ECO:0000256" key="1">
    <source>
        <dbReference type="ARBA" id="ARBA00023015"/>
    </source>
</evidence>
<organism evidence="6 7">
    <name type="scientific">Paenibacillus amylolyticus</name>
    <dbReference type="NCBI Taxonomy" id="1451"/>
    <lineage>
        <taxon>Bacteria</taxon>
        <taxon>Bacillati</taxon>
        <taxon>Bacillota</taxon>
        <taxon>Bacilli</taxon>
        <taxon>Bacillales</taxon>
        <taxon>Paenibacillaceae</taxon>
        <taxon>Paenibacillus</taxon>
    </lineage>
</organism>
<dbReference type="Proteomes" id="UP000069697">
    <property type="component" value="Unassembled WGS sequence"/>
</dbReference>
<feature type="transmembrane region" description="Helical" evidence="4">
    <location>
        <begin position="14"/>
        <end position="36"/>
    </location>
</feature>
<dbReference type="PROSITE" id="PS01124">
    <property type="entry name" value="HTH_ARAC_FAMILY_2"/>
    <property type="match status" value="1"/>
</dbReference>
<keyword evidence="2" id="KW-0238">DNA-binding</keyword>
<dbReference type="Pfam" id="PF17853">
    <property type="entry name" value="GGDEF_2"/>
    <property type="match status" value="1"/>
</dbReference>
<dbReference type="GO" id="GO:0043565">
    <property type="term" value="F:sequence-specific DNA binding"/>
    <property type="evidence" value="ECO:0007669"/>
    <property type="project" value="InterPro"/>
</dbReference>
<accession>A0A100VK65</accession>
<dbReference type="SMART" id="SM00342">
    <property type="entry name" value="HTH_ARAC"/>
    <property type="match status" value="1"/>
</dbReference>
<dbReference type="Gene3D" id="1.10.10.60">
    <property type="entry name" value="Homeodomain-like"/>
    <property type="match status" value="2"/>
</dbReference>
<dbReference type="PRINTS" id="PR00032">
    <property type="entry name" value="HTHARAC"/>
</dbReference>
<dbReference type="EMBL" id="BCNV01000001">
    <property type="protein sequence ID" value="GAS81361.1"/>
    <property type="molecule type" value="Genomic_DNA"/>
</dbReference>
<keyword evidence="4" id="KW-0472">Membrane</keyword>
<feature type="domain" description="HTH araC/xylS-type" evidence="5">
    <location>
        <begin position="641"/>
        <end position="740"/>
    </location>
</feature>
<dbReference type="PANTHER" id="PTHR43280:SF28">
    <property type="entry name" value="HTH-TYPE TRANSCRIPTIONAL ACTIVATOR RHAS"/>
    <property type="match status" value="1"/>
</dbReference>
<reference evidence="7" key="2">
    <citation type="submission" date="2016-01" db="EMBL/GenBank/DDBJ databases">
        <title>Draft Genome Sequence of Paenibacillus amylolyticus Heshi-A3 that Was Isolated from Fermented Rice Bran with Aging Salted Mackerel, Which Was Named Heshiko as Traditional Fermented Seafood in Japan.</title>
        <authorList>
            <person name="Akuzawa S."/>
            <person name="Nakagawa J."/>
            <person name="Kanekatsu T."/>
            <person name="Kubota E."/>
            <person name="Ohtake R."/>
            <person name="Suzuki T."/>
            <person name="Kanesaki Y."/>
        </authorList>
    </citation>
    <scope>NUCLEOTIDE SEQUENCE [LARGE SCALE GENOMIC DNA]</scope>
    <source>
        <strain evidence="7">Heshi-A3</strain>
    </source>
</reference>
<dbReference type="AlphaFoldDB" id="A0A100VK65"/>
<evidence type="ECO:0000259" key="5">
    <source>
        <dbReference type="PROSITE" id="PS01124"/>
    </source>
</evidence>
<name>A0A100VK65_PAEAM</name>
<dbReference type="PROSITE" id="PS00041">
    <property type="entry name" value="HTH_ARAC_FAMILY_1"/>
    <property type="match status" value="1"/>
</dbReference>